<name>A0A3A9VX32_9ACTN</name>
<gene>
    <name evidence="3" type="ORF">D7318_25570</name>
    <name evidence="2" type="ORF">D7319_26205</name>
</gene>
<dbReference type="RefSeq" id="WP_120699569.1">
    <property type="nucleotide sequence ID" value="NZ_RBDX01000029.1"/>
</dbReference>
<keyword evidence="1" id="KW-1133">Transmembrane helix</keyword>
<evidence type="ECO:0000313" key="5">
    <source>
        <dbReference type="Proteomes" id="UP000275024"/>
    </source>
</evidence>
<evidence type="ECO:0000313" key="2">
    <source>
        <dbReference type="EMBL" id="RKN05062.1"/>
    </source>
</evidence>
<feature type="transmembrane region" description="Helical" evidence="1">
    <location>
        <begin position="46"/>
        <end position="67"/>
    </location>
</feature>
<dbReference type="OrthoDB" id="4316842at2"/>
<dbReference type="EMBL" id="RBDX01000029">
    <property type="protein sequence ID" value="RKN05062.1"/>
    <property type="molecule type" value="Genomic_DNA"/>
</dbReference>
<dbReference type="EMBL" id="RBDY01000027">
    <property type="protein sequence ID" value="RKN16388.1"/>
    <property type="molecule type" value="Genomic_DNA"/>
</dbReference>
<dbReference type="AlphaFoldDB" id="A0A3A9VX32"/>
<keyword evidence="1" id="KW-0812">Transmembrane</keyword>
<organism evidence="2 5">
    <name type="scientific">Streptomyces radicis</name>
    <dbReference type="NCBI Taxonomy" id="1750517"/>
    <lineage>
        <taxon>Bacteria</taxon>
        <taxon>Bacillati</taxon>
        <taxon>Actinomycetota</taxon>
        <taxon>Actinomycetes</taxon>
        <taxon>Kitasatosporales</taxon>
        <taxon>Streptomycetaceae</taxon>
        <taxon>Streptomyces</taxon>
    </lineage>
</organism>
<proteinExistence type="predicted"/>
<evidence type="ECO:0000256" key="1">
    <source>
        <dbReference type="SAM" id="Phobius"/>
    </source>
</evidence>
<comment type="caution">
    <text evidence="2">The sequence shown here is derived from an EMBL/GenBank/DDBJ whole genome shotgun (WGS) entry which is preliminary data.</text>
</comment>
<reference evidence="4 5" key="1">
    <citation type="submission" date="2018-09" db="EMBL/GenBank/DDBJ databases">
        <title>Streptomyces sp. nov. DS1-2, an endophytic actinomycete isolated from roots of Dendrobium scabrilingue.</title>
        <authorList>
            <person name="Kuncharoen N."/>
            <person name="Kudo T."/>
            <person name="Ohkuma M."/>
            <person name="Yuki M."/>
            <person name="Tanasupawat S."/>
        </authorList>
    </citation>
    <scope>NUCLEOTIDE SEQUENCE [LARGE SCALE GENOMIC DNA]</scope>
    <source>
        <strain evidence="2 5">AZ1-7</strain>
        <strain evidence="3 4">DS1-2</strain>
    </source>
</reference>
<evidence type="ECO:0000313" key="3">
    <source>
        <dbReference type="EMBL" id="RKN16388.1"/>
    </source>
</evidence>
<evidence type="ECO:0008006" key="6">
    <source>
        <dbReference type="Google" id="ProtNLM"/>
    </source>
</evidence>
<accession>A0A3A9VX32</accession>
<sequence>MRDKDKGGAGRRTAWVSGAGNVAVPLFGAALAAVLIATLWSSAGPGILLALIAPVVTSLFGSVRVVVGESGVLIRMGYLGWPRRHVPFADIDKAERDDISALSMGGWGYRVRGRTTAYLVRSGESLALNLRNGRRVVITCRDAATGASLINDYLAARR</sequence>
<protein>
    <recommendedName>
        <fullName evidence="6">Bacterial Pleckstrin homology domain-containing protein</fullName>
    </recommendedName>
</protein>
<dbReference type="Proteomes" id="UP000275024">
    <property type="component" value="Unassembled WGS sequence"/>
</dbReference>
<dbReference type="Proteomes" id="UP000268652">
    <property type="component" value="Unassembled WGS sequence"/>
</dbReference>
<keyword evidence="4" id="KW-1185">Reference proteome</keyword>
<feature type="transmembrane region" description="Helical" evidence="1">
    <location>
        <begin position="21"/>
        <end position="40"/>
    </location>
</feature>
<keyword evidence="1" id="KW-0472">Membrane</keyword>
<evidence type="ECO:0000313" key="4">
    <source>
        <dbReference type="Proteomes" id="UP000268652"/>
    </source>
</evidence>